<dbReference type="GO" id="GO:0016987">
    <property type="term" value="F:sigma factor activity"/>
    <property type="evidence" value="ECO:0007669"/>
    <property type="project" value="UniProtKB-KW"/>
</dbReference>
<dbReference type="InterPro" id="IPR013324">
    <property type="entry name" value="RNA_pol_sigma_r3/r4-like"/>
</dbReference>
<feature type="domain" description="RNA polymerase sigma factor 70 region 4 type 2" evidence="5">
    <location>
        <begin position="308"/>
        <end position="357"/>
    </location>
</feature>
<evidence type="ECO:0000256" key="3">
    <source>
        <dbReference type="ARBA" id="ARBA00023125"/>
    </source>
</evidence>
<dbReference type="SUPFAM" id="SSF88659">
    <property type="entry name" value="Sigma3 and sigma4 domains of RNA polymerase sigma factors"/>
    <property type="match status" value="1"/>
</dbReference>
<dbReference type="AlphaFoldDB" id="A0A2R5FE20"/>
<evidence type="ECO:0000256" key="1">
    <source>
        <dbReference type="ARBA" id="ARBA00023015"/>
    </source>
</evidence>
<dbReference type="GO" id="GO:0006352">
    <property type="term" value="P:DNA-templated transcription initiation"/>
    <property type="evidence" value="ECO:0007669"/>
    <property type="project" value="InterPro"/>
</dbReference>
<dbReference type="PANTHER" id="PTHR30385">
    <property type="entry name" value="SIGMA FACTOR F FLAGELLAR"/>
    <property type="match status" value="1"/>
</dbReference>
<name>A0A2R5FE20_NOSCO</name>
<dbReference type="PANTHER" id="PTHR30385:SF7">
    <property type="entry name" value="RNA POLYMERASE SIGMA FACTOR FLIA"/>
    <property type="match status" value="1"/>
</dbReference>
<dbReference type="OrthoDB" id="527295at2"/>
<keyword evidence="2" id="KW-0731">Sigma factor</keyword>
<evidence type="ECO:0000256" key="2">
    <source>
        <dbReference type="ARBA" id="ARBA00023082"/>
    </source>
</evidence>
<keyword evidence="1" id="KW-0805">Transcription regulation</keyword>
<keyword evidence="3" id="KW-0238">DNA-binding</keyword>
<evidence type="ECO:0000313" key="6">
    <source>
        <dbReference type="EMBL" id="GBG16647.1"/>
    </source>
</evidence>
<dbReference type="EMBL" id="BDUD01000001">
    <property type="protein sequence ID" value="GBG16647.1"/>
    <property type="molecule type" value="Genomic_DNA"/>
</dbReference>
<dbReference type="InterPro" id="IPR013249">
    <property type="entry name" value="RNA_pol_sigma70_r4_t2"/>
</dbReference>
<evidence type="ECO:0000256" key="4">
    <source>
        <dbReference type="ARBA" id="ARBA00023163"/>
    </source>
</evidence>
<gene>
    <name evidence="6" type="ORF">NIES4072_02930</name>
</gene>
<dbReference type="InterPro" id="IPR036388">
    <property type="entry name" value="WH-like_DNA-bd_sf"/>
</dbReference>
<dbReference type="Pfam" id="PF08281">
    <property type="entry name" value="Sigma70_r4_2"/>
    <property type="match status" value="1"/>
</dbReference>
<reference evidence="6 7" key="1">
    <citation type="submission" date="2017-06" db="EMBL/GenBank/DDBJ databases">
        <title>Genome sequencing of cyanobaciteial culture collection at National Institute for Environmental Studies (NIES).</title>
        <authorList>
            <person name="Hirose Y."/>
            <person name="Shimura Y."/>
            <person name="Fujisawa T."/>
            <person name="Nakamura Y."/>
            <person name="Kawachi M."/>
        </authorList>
    </citation>
    <scope>NUCLEOTIDE SEQUENCE [LARGE SCALE GENOMIC DNA]</scope>
    <source>
        <strain evidence="6 7">NIES-4072</strain>
    </source>
</reference>
<dbReference type="InterPro" id="IPR014284">
    <property type="entry name" value="RNA_pol_sigma-70_dom"/>
</dbReference>
<protein>
    <submittedName>
        <fullName evidence="6">RNA polymerase sigma 70 family subunit</fullName>
    </submittedName>
</protein>
<dbReference type="CDD" id="cd06171">
    <property type="entry name" value="Sigma70_r4"/>
    <property type="match status" value="1"/>
</dbReference>
<dbReference type="Gene3D" id="1.10.10.10">
    <property type="entry name" value="Winged helix-like DNA-binding domain superfamily/Winged helix DNA-binding domain"/>
    <property type="match status" value="1"/>
</dbReference>
<sequence length="398" mass="46181">MHPRQKITEMFSTFVQLEGDRFSKWLIDIKLHRSIQNCLKCSQEVSNSENFWALYWHKCWREESNSLARMHLSAYLQEPNYWAAKKTIAKFTNSQYSLADYFQMANAEIETILKQFNPEKCSSLKAYATIAVPSRLKDILRQRKEADICTNWALLRKVSKKQLLEALAQAGLSPILIDQYRLAWTCFKELYVQNQPGGTKSLPEPESQLWEAIVNLYNRDRQNQLTQPTPECTREKIEQWLTQAAVYVRGYLYPPVSSLNAAISEDDSTTTFDLPDPSPSSDSLIAQMIAQEDAQNQQNQQSQIENVLLKKLQTLEAKTQEILKFYYQQGLTQPQIVERLQMSQPTVSRRLFKARESMLSELIQWSQDTLNISVTSNLVNDMSSALEEWLKVKYGEHR</sequence>
<evidence type="ECO:0000313" key="7">
    <source>
        <dbReference type="Proteomes" id="UP000245124"/>
    </source>
</evidence>
<dbReference type="NCBIfam" id="TIGR02937">
    <property type="entry name" value="sigma70-ECF"/>
    <property type="match status" value="1"/>
</dbReference>
<proteinExistence type="predicted"/>
<keyword evidence="7" id="KW-1185">Reference proteome</keyword>
<dbReference type="GO" id="GO:0003677">
    <property type="term" value="F:DNA binding"/>
    <property type="evidence" value="ECO:0007669"/>
    <property type="project" value="UniProtKB-KW"/>
</dbReference>
<organism evidence="6 7">
    <name type="scientific">Nostoc commune NIES-4072</name>
    <dbReference type="NCBI Taxonomy" id="2005467"/>
    <lineage>
        <taxon>Bacteria</taxon>
        <taxon>Bacillati</taxon>
        <taxon>Cyanobacteriota</taxon>
        <taxon>Cyanophyceae</taxon>
        <taxon>Nostocales</taxon>
        <taxon>Nostocaceae</taxon>
        <taxon>Nostoc</taxon>
    </lineage>
</organism>
<accession>A0A2R5FE20</accession>
<keyword evidence="4" id="KW-0804">Transcription</keyword>
<dbReference type="Proteomes" id="UP000245124">
    <property type="component" value="Unassembled WGS sequence"/>
</dbReference>
<comment type="caution">
    <text evidence="6">The sequence shown here is derived from an EMBL/GenBank/DDBJ whole genome shotgun (WGS) entry which is preliminary data.</text>
</comment>
<evidence type="ECO:0000259" key="5">
    <source>
        <dbReference type="Pfam" id="PF08281"/>
    </source>
</evidence>